<evidence type="ECO:0000313" key="2">
    <source>
        <dbReference type="EMBL" id="CEM49042.1"/>
    </source>
</evidence>
<dbReference type="AlphaFoldDB" id="A0A0G4HX32"/>
<organism evidence="2">
    <name type="scientific">Chromera velia CCMP2878</name>
    <dbReference type="NCBI Taxonomy" id="1169474"/>
    <lineage>
        <taxon>Eukaryota</taxon>
        <taxon>Sar</taxon>
        <taxon>Alveolata</taxon>
        <taxon>Colpodellida</taxon>
        <taxon>Chromeraceae</taxon>
        <taxon>Chromera</taxon>
    </lineage>
</organism>
<protein>
    <submittedName>
        <fullName evidence="2">Uncharacterized protein</fullName>
    </submittedName>
</protein>
<name>A0A0G4HX32_9ALVE</name>
<dbReference type="VEuPathDB" id="CryptoDB:Cvel_9175"/>
<dbReference type="InterPro" id="IPR012334">
    <property type="entry name" value="Pectin_lyas_fold"/>
</dbReference>
<feature type="region of interest" description="Disordered" evidence="1">
    <location>
        <begin position="394"/>
        <end position="413"/>
    </location>
</feature>
<gene>
    <name evidence="2" type="ORF">Cvel_9175</name>
</gene>
<dbReference type="Gene3D" id="2.160.20.10">
    <property type="entry name" value="Single-stranded right-handed beta-helix, Pectin lyase-like"/>
    <property type="match status" value="1"/>
</dbReference>
<reference evidence="2" key="1">
    <citation type="submission" date="2014-11" db="EMBL/GenBank/DDBJ databases">
        <authorList>
            <person name="Otto D Thomas"/>
            <person name="Naeem Raeece"/>
        </authorList>
    </citation>
    <scope>NUCLEOTIDE SEQUENCE</scope>
</reference>
<dbReference type="InterPro" id="IPR059186">
    <property type="entry name" value="SACTE_4363"/>
</dbReference>
<evidence type="ECO:0000256" key="1">
    <source>
        <dbReference type="SAM" id="MobiDB-lite"/>
    </source>
</evidence>
<dbReference type="EMBL" id="CDMZ01004213">
    <property type="protein sequence ID" value="CEM49042.1"/>
    <property type="molecule type" value="Genomic_DNA"/>
</dbReference>
<feature type="compositionally biased region" description="Basic and acidic residues" evidence="1">
    <location>
        <begin position="623"/>
        <end position="634"/>
    </location>
</feature>
<proteinExistence type="predicted"/>
<accession>A0A0G4HX32</accession>
<dbReference type="CDD" id="cd23669">
    <property type="entry name" value="GH55_SacteLam55A-like"/>
    <property type="match status" value="1"/>
</dbReference>
<sequence>MEASKPRKETQPNPPLWPSSVQVFTPDVPLEEIRAKVNNAYLINGGDGDHGQFSSHRFAFLFAPGTYDVDVPVGYYTQVMGLGVTPDDVIFTGPKGVHSEESNYWFQVGALNTFWRSAENFKTKPGYNWFPGAVGMLWAVSQGAPLRRVHVDSDLLLFQYTFGDAAGFASGGFMADSKVEGTVKSGSQQQWLTRNCAVLGWEGAVWNMMFVGTTGAPASHCGKDGGVPIVTVESSPMIAEKPFLSVDKEGNFSLLVPPVKLRAAGPTDWTAADSDLRKIDFSEVYVAKNKTDSAASINRQLAAGLHVVLTPGIYMLESPLTVQHEGQVLLGLGFPTLTPSSSSRSPEGDGGTSAVKVASGVTGARVAGILVEAGRGKGRKDILVEVGGDGKALDTSEGSLRGSRDTSVDRSAAGEDPVVLSDVFVRVGSGGVGDEGDEVSADLMMKVESSGVILDNVWLWRADHGAGGASVRKGKNVVRGGLDVGGDDVTVYGLFVEHAMEDQVLWRGERGKTFMMESELPYDVDQESFGQQGFVGYRVAPDVQTHNAWGVGVYHFFKSPVEVEFGIVCPSSVEENFVSPLSVWLNGNGRMQHIINESGEPTFGREGQAQYVCSASPSTNRNSQKEKLSGKEGGDVNVLDDGTETVFLS</sequence>
<feature type="region of interest" description="Disordered" evidence="1">
    <location>
        <begin position="615"/>
        <end position="635"/>
    </location>
</feature>